<feature type="non-terminal residue" evidence="1">
    <location>
        <position position="1"/>
    </location>
</feature>
<feature type="non-terminal residue" evidence="1">
    <location>
        <position position="94"/>
    </location>
</feature>
<name>A0A0B6Z821_9EUPU</name>
<accession>A0A0B6Z821</accession>
<reference evidence="1" key="1">
    <citation type="submission" date="2014-12" db="EMBL/GenBank/DDBJ databases">
        <title>Insight into the proteome of Arion vulgaris.</title>
        <authorList>
            <person name="Aradska J."/>
            <person name="Bulat T."/>
            <person name="Smidak R."/>
            <person name="Sarate P."/>
            <person name="Gangsoo J."/>
            <person name="Sialana F."/>
            <person name="Bilban M."/>
            <person name="Lubec G."/>
        </authorList>
    </citation>
    <scope>NUCLEOTIDE SEQUENCE</scope>
    <source>
        <tissue evidence="1">Skin</tissue>
    </source>
</reference>
<dbReference type="EMBL" id="HACG01017899">
    <property type="protein sequence ID" value="CEK64764.1"/>
    <property type="molecule type" value="Transcribed_RNA"/>
</dbReference>
<dbReference type="AlphaFoldDB" id="A0A0B6Z821"/>
<organism evidence="1">
    <name type="scientific">Arion vulgaris</name>
    <dbReference type="NCBI Taxonomy" id="1028688"/>
    <lineage>
        <taxon>Eukaryota</taxon>
        <taxon>Metazoa</taxon>
        <taxon>Spiralia</taxon>
        <taxon>Lophotrochozoa</taxon>
        <taxon>Mollusca</taxon>
        <taxon>Gastropoda</taxon>
        <taxon>Heterobranchia</taxon>
        <taxon>Euthyneura</taxon>
        <taxon>Panpulmonata</taxon>
        <taxon>Eupulmonata</taxon>
        <taxon>Stylommatophora</taxon>
        <taxon>Helicina</taxon>
        <taxon>Arionoidea</taxon>
        <taxon>Arionidae</taxon>
        <taxon>Arion</taxon>
    </lineage>
</organism>
<evidence type="ECO:0000313" key="1">
    <source>
        <dbReference type="EMBL" id="CEK64764.1"/>
    </source>
</evidence>
<protein>
    <submittedName>
        <fullName evidence="1">Uncharacterized protein</fullName>
    </submittedName>
</protein>
<proteinExistence type="predicted"/>
<sequence>VNNEDTLAAGYNKIVKCDEPHCLESETVFNASISSREAASSPERNGLNTIVSVVRDANIVAEIVPNKGFNEIYKMLLEHRDKNNRLDIVTFELT</sequence>
<gene>
    <name evidence="1" type="primary">ORF52841</name>
</gene>